<keyword evidence="7" id="KW-1185">Reference proteome</keyword>
<accession>A0A2U1J275</accession>
<feature type="compositionally biased region" description="Polar residues" evidence="5">
    <location>
        <begin position="69"/>
        <end position="79"/>
    </location>
</feature>
<sequence length="1356" mass="154027">MSFKKTNSKYTYSELDKVYTSVTMRNSALGRASINESPSSNRKHKSINNTDYPFTNSLLNPKTTKKNTPRSSNKSELIDSTENRKSKAVFFTDIFGNNLVALTQPDLNTIYIYSTPNHKEMCKLIGTDCETIQIQNSKKIFLLIASEAGEIKLFFGCGYEEISVVTLNLELPLKHIFLVGNGDYIISSRNDKQYKVKIVIHIKSRIIDSLLSSLIFGSHEKASGFILRNTLESFIKHPPTSVNNAWISFESCIQKALNKCLLLNETDSVHNFDDIPLVLNLFHLIYQDFLLQGFKSHPEMSKLIKLITELSIHTKEKLNYNYFTDQANYFDKETNHSHINLKNQEKTRFLFEPTNLCDKKLDESTNFHCCSFHQNILSTLNIKHNQIHLKEVFLKLTKRTHFLQQLLKKIGTFSEEHDSISASKKPDMIYSGINRCDYVNQELLDPRILPLLISSILSEAFYKKDEENNKNFINGYNSTKKTIDISESNHFGDSEKERFYNDLRIDEIEKRIFPNNQEPAKNLKVFSNNSLIQQTATSLEIIEHVSRAAYLQKKVSTSAGLACYNFRTISLKPNGVFKIPNPSLTIKTKHQKNMEPLKINDIDNDLLLLGAFANGVSSGLSIKKNSIEMLTPSWILLKAPKNISVISPELSVGDRVYTEANEFYNISIASHSGLILGLGLSSLKKSPLGQMSCWRMIPYFNLKMEILTCALLLGRSCCYLGTGYRDTSTNELLLLHIPWFNNNSTISGIGSTFDNNFLGTTQIIAVLGLGLVYRGTLDKRVASFLINQIATSETGHDSNFLEKLVTNTEIECYQQYILTCGMSLGLICLGKGDIFSSSFLDNEKNLFESISSVLETKKQKNKSTGMRSMYQTSVVIALTLGYINTQNTKVALKLNYQSDSNHYMSSDPGFLLLLKTTGYWLILTESLEPNINFIFKQALPNNIIHQLFYQADINTLLSNNNSHIPEIPKMKSVCNNLTKEVRSYIQIISGVLFAISLKYAGTHNLEAKNTVLAVLDSFIVKLQDENIGDTDKISQNQNKTDGIYFLYLFGSCFLAACVSLIVSGSGDLEVLKRLRFLDQKVIDILVRKHIYSVYESENIFNSETMLNTTLPSFYGYLEYIKFGLGMTFLGKGKNKLSCTKESISAIYISIFPMLTRCESRKTGKIHEFFGKNQNFHDRNSRFSLFMRRFLWALAVEGDTVSDKTTLDKKFKKNETTKKSNANLYSTSSLGKELDSAFKVYEHWLKTKKLALNLRKDNNELYNKTLDKDLYDFENMASTFTTTKMALPLSKFNFFNGFEPNVITPSTPILKIHSKAEPTSIKTLDGPQHNYTDYGIQLANFYYNLINTQICYAPHNS</sequence>
<evidence type="ECO:0000313" key="6">
    <source>
        <dbReference type="EMBL" id="PVZ99143.1"/>
    </source>
</evidence>
<name>A0A2U1J275_SMIAN</name>
<dbReference type="Proteomes" id="UP000245591">
    <property type="component" value="Unassembled WGS sequence"/>
</dbReference>
<evidence type="ECO:0000256" key="4">
    <source>
        <dbReference type="ARBA" id="ARBA00023306"/>
    </source>
</evidence>
<dbReference type="GO" id="GO:0070979">
    <property type="term" value="P:protein K11-linked ubiquitination"/>
    <property type="evidence" value="ECO:0007669"/>
    <property type="project" value="TreeGrafter"/>
</dbReference>
<evidence type="ECO:0000256" key="3">
    <source>
        <dbReference type="ARBA" id="ARBA00022776"/>
    </source>
</evidence>
<dbReference type="GO" id="GO:0060090">
    <property type="term" value="F:molecular adaptor activity"/>
    <property type="evidence" value="ECO:0007669"/>
    <property type="project" value="TreeGrafter"/>
</dbReference>
<dbReference type="PANTHER" id="PTHR12827">
    <property type="entry name" value="MEIOTIC CHECKPOINT REGULATOR TSG24 FAMILY MEMBER"/>
    <property type="match status" value="1"/>
</dbReference>
<dbReference type="EMBL" id="MBFU01000469">
    <property type="protein sequence ID" value="PVZ99143.1"/>
    <property type="molecule type" value="Genomic_DNA"/>
</dbReference>
<dbReference type="InterPro" id="IPR024990">
    <property type="entry name" value="Apc1"/>
</dbReference>
<dbReference type="GO" id="GO:0007091">
    <property type="term" value="P:metaphase/anaphase transition of mitotic cell cycle"/>
    <property type="evidence" value="ECO:0007669"/>
    <property type="project" value="TreeGrafter"/>
</dbReference>
<feature type="compositionally biased region" description="Polar residues" evidence="5">
    <location>
        <begin position="47"/>
        <end position="62"/>
    </location>
</feature>
<feature type="region of interest" description="Disordered" evidence="5">
    <location>
        <begin position="30"/>
        <end position="79"/>
    </location>
</feature>
<protein>
    <submittedName>
        <fullName evidence="6">Uncharacterized protein</fullName>
    </submittedName>
</protein>
<dbReference type="GO" id="GO:0051301">
    <property type="term" value="P:cell division"/>
    <property type="evidence" value="ECO:0007669"/>
    <property type="project" value="UniProtKB-KW"/>
</dbReference>
<keyword evidence="3" id="KW-0498">Mitosis</keyword>
<keyword evidence="2" id="KW-0132">Cell division</keyword>
<evidence type="ECO:0000256" key="1">
    <source>
        <dbReference type="ARBA" id="ARBA00010547"/>
    </source>
</evidence>
<evidence type="ECO:0000256" key="5">
    <source>
        <dbReference type="SAM" id="MobiDB-lite"/>
    </source>
</evidence>
<keyword evidence="4" id="KW-0131">Cell cycle</keyword>
<dbReference type="Gene3D" id="1.25.10.10">
    <property type="entry name" value="Leucine-rich Repeat Variant"/>
    <property type="match status" value="1"/>
</dbReference>
<evidence type="ECO:0000313" key="7">
    <source>
        <dbReference type="Proteomes" id="UP000245591"/>
    </source>
</evidence>
<reference evidence="6 7" key="1">
    <citation type="journal article" date="2018" name="MBio">
        <title>Comparative Genomics Reveals the Core Gene Toolbox for the Fungus-Insect Symbiosis.</title>
        <authorList>
            <person name="Wang Y."/>
            <person name="Stata M."/>
            <person name="Wang W."/>
            <person name="Stajich J.E."/>
            <person name="White M.M."/>
            <person name="Moncalvo J.M."/>
        </authorList>
    </citation>
    <scope>NUCLEOTIDE SEQUENCE [LARGE SCALE GENOMIC DNA]</scope>
    <source>
        <strain evidence="6 7">AUS-126-30</strain>
    </source>
</reference>
<comment type="similarity">
    <text evidence="1">Belongs to the APC1 family.</text>
</comment>
<comment type="caution">
    <text evidence="6">The sequence shown here is derived from an EMBL/GenBank/DDBJ whole genome shotgun (WGS) entry which is preliminary data.</text>
</comment>
<dbReference type="GO" id="GO:0005680">
    <property type="term" value="C:anaphase-promoting complex"/>
    <property type="evidence" value="ECO:0007669"/>
    <property type="project" value="InterPro"/>
</dbReference>
<dbReference type="PANTHER" id="PTHR12827:SF3">
    <property type="entry name" value="ANAPHASE-PROMOTING COMPLEX SUBUNIT 1"/>
    <property type="match status" value="1"/>
</dbReference>
<dbReference type="GO" id="GO:0031145">
    <property type="term" value="P:anaphase-promoting complex-dependent catabolic process"/>
    <property type="evidence" value="ECO:0007669"/>
    <property type="project" value="TreeGrafter"/>
</dbReference>
<dbReference type="InterPro" id="IPR011989">
    <property type="entry name" value="ARM-like"/>
</dbReference>
<gene>
    <name evidence="6" type="ORF">BB558_004834</name>
</gene>
<evidence type="ECO:0000256" key="2">
    <source>
        <dbReference type="ARBA" id="ARBA00022618"/>
    </source>
</evidence>
<proteinExistence type="inferred from homology"/>
<organism evidence="6 7">
    <name type="scientific">Smittium angustum</name>
    <dbReference type="NCBI Taxonomy" id="133377"/>
    <lineage>
        <taxon>Eukaryota</taxon>
        <taxon>Fungi</taxon>
        <taxon>Fungi incertae sedis</taxon>
        <taxon>Zoopagomycota</taxon>
        <taxon>Kickxellomycotina</taxon>
        <taxon>Harpellomycetes</taxon>
        <taxon>Harpellales</taxon>
        <taxon>Legeriomycetaceae</taxon>
        <taxon>Smittium</taxon>
    </lineage>
</organism>